<dbReference type="Pfam" id="PF00392">
    <property type="entry name" value="GntR"/>
    <property type="match status" value="1"/>
</dbReference>
<name>A0A6B3R4G9_9FLAO</name>
<dbReference type="SMART" id="SM00345">
    <property type="entry name" value="HTH_GNTR"/>
    <property type="match status" value="1"/>
</dbReference>
<keyword evidence="3" id="KW-0804">Transcription</keyword>
<keyword evidence="6" id="KW-1185">Reference proteome</keyword>
<evidence type="ECO:0000313" key="6">
    <source>
        <dbReference type="Proteomes" id="UP000478505"/>
    </source>
</evidence>
<dbReference type="Proteomes" id="UP000478505">
    <property type="component" value="Unassembled WGS sequence"/>
</dbReference>
<dbReference type="InterPro" id="IPR036390">
    <property type="entry name" value="WH_DNA-bd_sf"/>
</dbReference>
<dbReference type="PROSITE" id="PS50949">
    <property type="entry name" value="HTH_GNTR"/>
    <property type="match status" value="1"/>
</dbReference>
<accession>A0A6B3R4G9</accession>
<dbReference type="InterPro" id="IPR036388">
    <property type="entry name" value="WH-like_DNA-bd_sf"/>
</dbReference>
<dbReference type="EMBL" id="JAAIKD010000003">
    <property type="protein sequence ID" value="NEV93825.1"/>
    <property type="molecule type" value="Genomic_DNA"/>
</dbReference>
<organism evidence="5 6">
    <name type="scientific">Psychroflexus aurantiacus</name>
    <dbReference type="NCBI Taxonomy" id="2709310"/>
    <lineage>
        <taxon>Bacteria</taxon>
        <taxon>Pseudomonadati</taxon>
        <taxon>Bacteroidota</taxon>
        <taxon>Flavobacteriia</taxon>
        <taxon>Flavobacteriales</taxon>
        <taxon>Flavobacteriaceae</taxon>
        <taxon>Psychroflexus</taxon>
    </lineage>
</organism>
<dbReference type="PANTHER" id="PTHR38445">
    <property type="entry name" value="HTH-TYPE TRANSCRIPTIONAL REPRESSOR YTRA"/>
    <property type="match status" value="1"/>
</dbReference>
<reference evidence="5 6" key="1">
    <citation type="submission" date="2020-02" db="EMBL/GenBank/DDBJ databases">
        <title>Flavobacteriaceae Psychroflexus bacterium YR1-1, complete genome.</title>
        <authorList>
            <person name="Li Y."/>
            <person name="Wu S."/>
        </authorList>
    </citation>
    <scope>NUCLEOTIDE SEQUENCE [LARGE SCALE GENOMIC DNA]</scope>
    <source>
        <strain evidence="5 6">YR1-1</strain>
    </source>
</reference>
<protein>
    <submittedName>
        <fullName evidence="5">GntR family transcriptional regulator</fullName>
    </submittedName>
</protein>
<dbReference type="SUPFAM" id="SSF53822">
    <property type="entry name" value="Periplasmic binding protein-like I"/>
    <property type="match status" value="1"/>
</dbReference>
<dbReference type="InterPro" id="IPR046335">
    <property type="entry name" value="LacI/GalR-like_sensor"/>
</dbReference>
<evidence type="ECO:0000256" key="2">
    <source>
        <dbReference type="ARBA" id="ARBA00023125"/>
    </source>
</evidence>
<keyword evidence="1" id="KW-0805">Transcription regulation</keyword>
<dbReference type="InterPro" id="IPR000524">
    <property type="entry name" value="Tscrpt_reg_HTH_GntR"/>
</dbReference>
<sequence>MPSIFKTPIKNAPKYSYIVGCVEDAISEHKLSKGDRLPSLNKVCMELNVSRDTVLIAYNELKKRGIVYSILGKGYYIKSSEVNFEKRFFLLFDELNSFKEDLYTALLKELGDKAEVDIYFHHFNRKMFKKLVNDSKGNYSKYIIMPTKFKDARIDISSLPPEDVYILDQTHASLAAYPGIFQNFSKDMFQALVKGLDKLRRYKHLKLIFPGAKEPEGMILGFKQFAETYRFPYSIQTDFLEEEITQHTVYLVPNDRHLVSIIEQSKRQSLSIGKDFGVISYNDTALKKIVENGITTISTDFTAMGTILAQMLLTDSKAQVENECELILRNSL</sequence>
<dbReference type="Gene3D" id="3.40.50.2300">
    <property type="match status" value="2"/>
</dbReference>
<evidence type="ECO:0000313" key="5">
    <source>
        <dbReference type="EMBL" id="NEV93825.1"/>
    </source>
</evidence>
<dbReference type="AlphaFoldDB" id="A0A6B3R4G9"/>
<dbReference type="Pfam" id="PF13377">
    <property type="entry name" value="Peripla_BP_3"/>
    <property type="match status" value="1"/>
</dbReference>
<comment type="caution">
    <text evidence="5">The sequence shown here is derived from an EMBL/GenBank/DDBJ whole genome shotgun (WGS) entry which is preliminary data.</text>
</comment>
<dbReference type="InterPro" id="IPR028082">
    <property type="entry name" value="Peripla_BP_I"/>
</dbReference>
<dbReference type="CDD" id="cd07377">
    <property type="entry name" value="WHTH_GntR"/>
    <property type="match status" value="1"/>
</dbReference>
<evidence type="ECO:0000256" key="1">
    <source>
        <dbReference type="ARBA" id="ARBA00023015"/>
    </source>
</evidence>
<dbReference type="GO" id="GO:0003677">
    <property type="term" value="F:DNA binding"/>
    <property type="evidence" value="ECO:0007669"/>
    <property type="project" value="UniProtKB-KW"/>
</dbReference>
<dbReference type="Gene3D" id="1.10.10.10">
    <property type="entry name" value="Winged helix-like DNA-binding domain superfamily/Winged helix DNA-binding domain"/>
    <property type="match status" value="1"/>
</dbReference>
<dbReference type="RefSeq" id="WP_164004548.1">
    <property type="nucleotide sequence ID" value="NZ_JAAIKD010000003.1"/>
</dbReference>
<dbReference type="PANTHER" id="PTHR38445:SF10">
    <property type="entry name" value="GNTR-FAMILY TRANSCRIPTIONAL REGULATOR"/>
    <property type="match status" value="1"/>
</dbReference>
<proteinExistence type="predicted"/>
<evidence type="ECO:0000259" key="4">
    <source>
        <dbReference type="PROSITE" id="PS50949"/>
    </source>
</evidence>
<dbReference type="GO" id="GO:0003700">
    <property type="term" value="F:DNA-binding transcription factor activity"/>
    <property type="evidence" value="ECO:0007669"/>
    <property type="project" value="InterPro"/>
</dbReference>
<feature type="domain" description="HTH gntR-type" evidence="4">
    <location>
        <begin position="12"/>
        <end position="80"/>
    </location>
</feature>
<dbReference type="SUPFAM" id="SSF46785">
    <property type="entry name" value="Winged helix' DNA-binding domain"/>
    <property type="match status" value="1"/>
</dbReference>
<evidence type="ECO:0000256" key="3">
    <source>
        <dbReference type="ARBA" id="ARBA00023163"/>
    </source>
</evidence>
<gene>
    <name evidence="5" type="ORF">G3567_06645</name>
</gene>
<keyword evidence="2" id="KW-0238">DNA-binding</keyword>